<dbReference type="RefSeq" id="WP_380536679.1">
    <property type="nucleotide sequence ID" value="NZ_JBHFAB010000010.1"/>
</dbReference>
<dbReference type="InterPro" id="IPR017871">
    <property type="entry name" value="ABC_transporter-like_CS"/>
</dbReference>
<evidence type="ECO:0000256" key="5">
    <source>
        <dbReference type="SAM" id="MobiDB-lite"/>
    </source>
</evidence>
<keyword evidence="2" id="KW-0677">Repeat</keyword>
<evidence type="ECO:0000313" key="7">
    <source>
        <dbReference type="EMBL" id="MFC1417990.1"/>
    </source>
</evidence>
<dbReference type="SUPFAM" id="SSF52540">
    <property type="entry name" value="P-loop containing nucleoside triphosphate hydrolases"/>
    <property type="match status" value="2"/>
</dbReference>
<dbReference type="InterPro" id="IPR027417">
    <property type="entry name" value="P-loop_NTPase"/>
</dbReference>
<dbReference type="PROSITE" id="PS00211">
    <property type="entry name" value="ABC_TRANSPORTER_1"/>
    <property type="match status" value="1"/>
</dbReference>
<evidence type="ECO:0000256" key="3">
    <source>
        <dbReference type="ARBA" id="ARBA00022741"/>
    </source>
</evidence>
<evidence type="ECO:0000256" key="1">
    <source>
        <dbReference type="ARBA" id="ARBA00022448"/>
    </source>
</evidence>
<dbReference type="InterPro" id="IPR003439">
    <property type="entry name" value="ABC_transporter-like_ATP-bd"/>
</dbReference>
<keyword evidence="1" id="KW-0813">Transport</keyword>
<dbReference type="PANTHER" id="PTHR43790">
    <property type="entry name" value="CARBOHYDRATE TRANSPORT ATP-BINDING PROTEIN MG119-RELATED"/>
    <property type="match status" value="1"/>
</dbReference>
<comment type="caution">
    <text evidence="7">The sequence shown here is derived from an EMBL/GenBank/DDBJ whole genome shotgun (WGS) entry which is preliminary data.</text>
</comment>
<evidence type="ECO:0000256" key="2">
    <source>
        <dbReference type="ARBA" id="ARBA00022737"/>
    </source>
</evidence>
<evidence type="ECO:0000259" key="6">
    <source>
        <dbReference type="PROSITE" id="PS50893"/>
    </source>
</evidence>
<gene>
    <name evidence="7" type="ORF">ACEZDE_15265</name>
</gene>
<protein>
    <submittedName>
        <fullName evidence="7">Sugar ABC transporter ATP-binding protein</fullName>
    </submittedName>
</protein>
<evidence type="ECO:0000256" key="4">
    <source>
        <dbReference type="ARBA" id="ARBA00022840"/>
    </source>
</evidence>
<accession>A0ABV6VW33</accession>
<dbReference type="SMART" id="SM00382">
    <property type="entry name" value="AAA"/>
    <property type="match status" value="1"/>
</dbReference>
<sequence>MASNSPPSASPPSARPPSVSPPSVQVSGIEKRFGSTRALRGVDLSIEAGRCLGLVGRNGAGKSTLVSVLSGLAAPDGGTVSFDGRPAPPVGDVTRWRELIATVFQHSMVVPDLTVAENVFLGDGSRFVGWREMRARTREIMAEWGYAIDAEAYCRDLSVEELQIVEIARALARGARCVLLDEPTAALERDAVRRLFERVRGLVDGGVAVLYISHHLEEVFEICQDVAVLRDGELVLSAPVAELDREALVAAMIGAAPVAEQPAERAAPVDRAAEPVLTVRGLTAASARGRLSGVSLAVAPGEVVGVTGLLSAGVATLGRVVAGAEPYQGGTVTVRGRAVRSGRRDLAQRAGVGYVPEDRLAEGFVAHLGVAENTTMTITDRLTDRFGLMRPGRRAAAAEPLTTALSLVSSGPGQPVGELSGGNQQKVTVARTLAHDPGVVVAITPTRGVDVASKALLLRALADVARTTGAGVLLCSDELSDLVLCDRVVVLVRGEVFAEFTEPPFDRDQLIVATEGLAPTGRSAAAAPYPKSTEPSPSGADPR</sequence>
<name>A0ABV6VW33_9ACTN</name>
<dbReference type="CDD" id="cd03216">
    <property type="entry name" value="ABC_Carb_Monos_I"/>
    <property type="match status" value="1"/>
</dbReference>
<feature type="domain" description="ABC transporter" evidence="6">
    <location>
        <begin position="276"/>
        <end position="518"/>
    </location>
</feature>
<dbReference type="Proteomes" id="UP001592531">
    <property type="component" value="Unassembled WGS sequence"/>
</dbReference>
<keyword evidence="8" id="KW-1185">Reference proteome</keyword>
<dbReference type="EMBL" id="JBHFAB010000010">
    <property type="protein sequence ID" value="MFC1417990.1"/>
    <property type="molecule type" value="Genomic_DNA"/>
</dbReference>
<dbReference type="GO" id="GO:0005524">
    <property type="term" value="F:ATP binding"/>
    <property type="evidence" value="ECO:0007669"/>
    <property type="project" value="UniProtKB-KW"/>
</dbReference>
<dbReference type="Gene3D" id="3.40.50.300">
    <property type="entry name" value="P-loop containing nucleotide triphosphate hydrolases"/>
    <property type="match status" value="2"/>
</dbReference>
<dbReference type="InterPro" id="IPR003593">
    <property type="entry name" value="AAA+_ATPase"/>
</dbReference>
<keyword evidence="4 7" id="KW-0067">ATP-binding</keyword>
<dbReference type="PROSITE" id="PS50893">
    <property type="entry name" value="ABC_TRANSPORTER_2"/>
    <property type="match status" value="2"/>
</dbReference>
<feature type="region of interest" description="Disordered" evidence="5">
    <location>
        <begin position="1"/>
        <end position="27"/>
    </location>
</feature>
<dbReference type="CDD" id="cd03215">
    <property type="entry name" value="ABC_Carb_Monos_II"/>
    <property type="match status" value="1"/>
</dbReference>
<feature type="compositionally biased region" description="Pro residues" evidence="5">
    <location>
        <begin position="8"/>
        <end position="20"/>
    </location>
</feature>
<feature type="domain" description="ABC transporter" evidence="6">
    <location>
        <begin position="24"/>
        <end position="256"/>
    </location>
</feature>
<dbReference type="Pfam" id="PF00005">
    <property type="entry name" value="ABC_tran"/>
    <property type="match status" value="2"/>
</dbReference>
<proteinExistence type="predicted"/>
<dbReference type="PANTHER" id="PTHR43790:SF9">
    <property type="entry name" value="GALACTOFURANOSE TRANSPORTER ATP-BINDING PROTEIN YTFR"/>
    <property type="match status" value="1"/>
</dbReference>
<dbReference type="InterPro" id="IPR050107">
    <property type="entry name" value="ABC_carbohydrate_import_ATPase"/>
</dbReference>
<keyword evidence="3" id="KW-0547">Nucleotide-binding</keyword>
<feature type="region of interest" description="Disordered" evidence="5">
    <location>
        <begin position="520"/>
        <end position="543"/>
    </location>
</feature>
<evidence type="ECO:0000313" key="8">
    <source>
        <dbReference type="Proteomes" id="UP001592531"/>
    </source>
</evidence>
<reference evidence="7 8" key="1">
    <citation type="submission" date="2024-09" db="EMBL/GenBank/DDBJ databases">
        <authorList>
            <person name="Lee S.D."/>
        </authorList>
    </citation>
    <scope>NUCLEOTIDE SEQUENCE [LARGE SCALE GENOMIC DNA]</scope>
    <source>
        <strain evidence="7 8">N8-3</strain>
    </source>
</reference>
<organism evidence="7 8">
    <name type="scientific">Streptacidiphilus cavernicola</name>
    <dbReference type="NCBI Taxonomy" id="3342716"/>
    <lineage>
        <taxon>Bacteria</taxon>
        <taxon>Bacillati</taxon>
        <taxon>Actinomycetota</taxon>
        <taxon>Actinomycetes</taxon>
        <taxon>Kitasatosporales</taxon>
        <taxon>Streptomycetaceae</taxon>
        <taxon>Streptacidiphilus</taxon>
    </lineage>
</organism>